<evidence type="ECO:0000313" key="2">
    <source>
        <dbReference type="Proteomes" id="UP001642720"/>
    </source>
</evidence>
<dbReference type="GeneID" id="300580714"/>
<dbReference type="Proteomes" id="UP001642720">
    <property type="component" value="Unassembled WGS sequence"/>
</dbReference>
<gene>
    <name evidence="1" type="ORF">CCMA1212_009167</name>
</gene>
<reference evidence="1 2" key="1">
    <citation type="submission" date="2018-01" db="EMBL/GenBank/DDBJ databases">
        <title>Genome characterization of the sugarcane-associated fungus Trichoderma ghanense CCMA-1212 and their application in lignocelulose bioconversion.</title>
        <authorList>
            <person name="Steindorff A.S."/>
            <person name="Mendes T.D."/>
            <person name="Vilela E.S.D."/>
            <person name="Rodrigues D.S."/>
            <person name="Formighieri E.F."/>
            <person name="Melo I.S."/>
            <person name="Favaro L.C.L."/>
        </authorList>
    </citation>
    <scope>NUCLEOTIDE SEQUENCE [LARGE SCALE GENOMIC DNA]</scope>
    <source>
        <strain evidence="1 2">CCMA-1212</strain>
    </source>
</reference>
<dbReference type="EMBL" id="PPTA01000016">
    <property type="protein sequence ID" value="TFA99071.1"/>
    <property type="molecule type" value="Genomic_DNA"/>
</dbReference>
<comment type="caution">
    <text evidence="1">The sequence shown here is derived from an EMBL/GenBank/DDBJ whole genome shotgun (WGS) entry which is preliminary data.</text>
</comment>
<keyword evidence="2" id="KW-1185">Reference proteome</keyword>
<name>A0ABY2GUU6_9HYPO</name>
<dbReference type="RefSeq" id="XP_073555273.1">
    <property type="nucleotide sequence ID" value="XM_073706264.1"/>
</dbReference>
<evidence type="ECO:0000313" key="1">
    <source>
        <dbReference type="EMBL" id="TFA99071.1"/>
    </source>
</evidence>
<proteinExistence type="predicted"/>
<sequence length="71" mass="7872">MARRPRPILTPLPPLPLLFSHNTTKIAEDEDISPEHVSASVRSKVDISTVREAAAATDAEHSMFFVKSFKL</sequence>
<accession>A0ABY2GUU6</accession>
<protein>
    <submittedName>
        <fullName evidence="1">Uncharacterized protein</fullName>
    </submittedName>
</protein>
<organism evidence="1 2">
    <name type="scientific">Trichoderma ghanense</name>
    <dbReference type="NCBI Taxonomy" id="65468"/>
    <lineage>
        <taxon>Eukaryota</taxon>
        <taxon>Fungi</taxon>
        <taxon>Dikarya</taxon>
        <taxon>Ascomycota</taxon>
        <taxon>Pezizomycotina</taxon>
        <taxon>Sordariomycetes</taxon>
        <taxon>Hypocreomycetidae</taxon>
        <taxon>Hypocreales</taxon>
        <taxon>Hypocreaceae</taxon>
        <taxon>Trichoderma</taxon>
    </lineage>
</organism>